<comment type="caution">
    <text evidence="2">The sequence shown here is derived from an EMBL/GenBank/DDBJ whole genome shotgun (WGS) entry which is preliminary data.</text>
</comment>
<dbReference type="Pfam" id="PF11456">
    <property type="entry name" value="DUF3019"/>
    <property type="match status" value="1"/>
</dbReference>
<dbReference type="OrthoDB" id="5772660at2"/>
<dbReference type="AlphaFoldDB" id="A0A437R501"/>
<proteinExistence type="predicted"/>
<name>A0A437R501_9GAMM</name>
<keyword evidence="3" id="KW-1185">Reference proteome</keyword>
<sequence length="129" mass="14666">MCFSRQCCWILLISALLLHCTGVGATEAVAVVLKMTPDTCVSLQQGRTCYSKVTARWHSNQPLDLCLAIDDQVLQCWKQQQQGQHQFEFAAASTSVVRLLQDQQPLAQAQIEVNWVHKASRAKRHWRLF</sequence>
<reference evidence="2 3" key="1">
    <citation type="submission" date="2019-01" db="EMBL/GenBank/DDBJ databases">
        <authorList>
            <person name="Chen W.-M."/>
        </authorList>
    </citation>
    <scope>NUCLEOTIDE SEQUENCE [LARGE SCALE GENOMIC DNA]</scope>
    <source>
        <strain evidence="2 3">KYPC3</strain>
    </source>
</reference>
<accession>A0A437R501</accession>
<dbReference type="InterPro" id="IPR021559">
    <property type="entry name" value="DUF3019"/>
</dbReference>
<dbReference type="Proteomes" id="UP000283077">
    <property type="component" value="Unassembled WGS sequence"/>
</dbReference>
<evidence type="ECO:0000313" key="2">
    <source>
        <dbReference type="EMBL" id="RVU41803.1"/>
    </source>
</evidence>
<evidence type="ECO:0000313" key="3">
    <source>
        <dbReference type="Proteomes" id="UP000283077"/>
    </source>
</evidence>
<organism evidence="2 3">
    <name type="scientific">Rheinheimera riviphila</name>
    <dbReference type="NCBI Taxonomy" id="1834037"/>
    <lineage>
        <taxon>Bacteria</taxon>
        <taxon>Pseudomonadati</taxon>
        <taxon>Pseudomonadota</taxon>
        <taxon>Gammaproteobacteria</taxon>
        <taxon>Chromatiales</taxon>
        <taxon>Chromatiaceae</taxon>
        <taxon>Rheinheimera</taxon>
    </lineage>
</organism>
<feature type="chain" id="PRO_5018986522" evidence="1">
    <location>
        <begin position="26"/>
        <end position="129"/>
    </location>
</feature>
<dbReference type="EMBL" id="SACS01000001">
    <property type="protein sequence ID" value="RVU41803.1"/>
    <property type="molecule type" value="Genomic_DNA"/>
</dbReference>
<gene>
    <name evidence="2" type="ORF">EOE67_00980</name>
</gene>
<feature type="signal peptide" evidence="1">
    <location>
        <begin position="1"/>
        <end position="25"/>
    </location>
</feature>
<evidence type="ECO:0000256" key="1">
    <source>
        <dbReference type="SAM" id="SignalP"/>
    </source>
</evidence>
<protein>
    <submittedName>
        <fullName evidence="2">DUF3019 domain-containing protein</fullName>
    </submittedName>
</protein>
<keyword evidence="1" id="KW-0732">Signal</keyword>
<dbReference type="RefSeq" id="WP_127697192.1">
    <property type="nucleotide sequence ID" value="NZ_SACS01000001.1"/>
</dbReference>